<keyword evidence="1" id="KW-0677">Repeat</keyword>
<feature type="region of interest" description="Disordered" evidence="2">
    <location>
        <begin position="546"/>
        <end position="567"/>
    </location>
</feature>
<dbReference type="SUPFAM" id="SSF48371">
    <property type="entry name" value="ARM repeat"/>
    <property type="match status" value="1"/>
</dbReference>
<organism evidence="3 4">
    <name type="scientific">Cyanidiococcus yangmingshanensis</name>
    <dbReference type="NCBI Taxonomy" id="2690220"/>
    <lineage>
        <taxon>Eukaryota</taxon>
        <taxon>Rhodophyta</taxon>
        <taxon>Bangiophyceae</taxon>
        <taxon>Cyanidiales</taxon>
        <taxon>Cyanidiaceae</taxon>
        <taxon>Cyanidiococcus</taxon>
    </lineage>
</organism>
<name>A0A7J7IQG7_9RHOD</name>
<dbReference type="GO" id="GO:0030688">
    <property type="term" value="C:preribosome, small subunit precursor"/>
    <property type="evidence" value="ECO:0007669"/>
    <property type="project" value="TreeGrafter"/>
</dbReference>
<feature type="compositionally biased region" description="Polar residues" evidence="2">
    <location>
        <begin position="748"/>
        <end position="757"/>
    </location>
</feature>
<dbReference type="OrthoDB" id="10544330at2759"/>
<dbReference type="InterPro" id="IPR016024">
    <property type="entry name" value="ARM-type_fold"/>
</dbReference>
<dbReference type="PANTHER" id="PTHR13102:SF0">
    <property type="entry name" value="NUCLEOLAR PROTEIN 9"/>
    <property type="match status" value="1"/>
</dbReference>
<evidence type="ECO:0000313" key="3">
    <source>
        <dbReference type="EMBL" id="KAF6005355.1"/>
    </source>
</evidence>
<dbReference type="InterPro" id="IPR011989">
    <property type="entry name" value="ARM-like"/>
</dbReference>
<reference evidence="3 4" key="1">
    <citation type="journal article" date="2020" name="J. Phycol.">
        <title>Comparative genome analysis reveals Cyanidiococcus gen. nov., a new extremophilic red algal genus sister to Cyanidioschyzon (Cyanidioschyzonaceae, Rhodophyta).</title>
        <authorList>
            <person name="Liu S.-L."/>
            <person name="Chiang Y.-R."/>
            <person name="Yoon H.S."/>
            <person name="Fu H.-Y."/>
        </authorList>
    </citation>
    <scope>NUCLEOTIDE SEQUENCE [LARGE SCALE GENOMIC DNA]</scope>
    <source>
        <strain evidence="3 4">THAL066</strain>
    </source>
</reference>
<dbReference type="Proteomes" id="UP000530660">
    <property type="component" value="Unassembled WGS sequence"/>
</dbReference>
<dbReference type="Gene3D" id="1.25.10.10">
    <property type="entry name" value="Leucine-rich Repeat Variant"/>
    <property type="match status" value="1"/>
</dbReference>
<dbReference type="GO" id="GO:0000480">
    <property type="term" value="P:endonucleolytic cleavage in 5'-ETS of tricistronic rRNA transcript (SSU-rRNA, 5.8S rRNA, LSU-rRNA)"/>
    <property type="evidence" value="ECO:0007669"/>
    <property type="project" value="TreeGrafter"/>
</dbReference>
<dbReference type="InterPro" id="IPR040000">
    <property type="entry name" value="NOP9"/>
</dbReference>
<dbReference type="GO" id="GO:0000447">
    <property type="term" value="P:endonucleolytic cleavage in ITS1 to separate SSU-rRNA from 5.8S rRNA and LSU-rRNA from tricistronic rRNA transcript (SSU-rRNA, 5.8S rRNA, LSU-rRNA)"/>
    <property type="evidence" value="ECO:0007669"/>
    <property type="project" value="TreeGrafter"/>
</dbReference>
<dbReference type="GO" id="GO:0005730">
    <property type="term" value="C:nucleolus"/>
    <property type="evidence" value="ECO:0007669"/>
    <property type="project" value="TreeGrafter"/>
</dbReference>
<sequence length="780" mass="85887">MNKKAACGFDAAACLGKQGDRMRRSRTKRTAPSRALQPYLEELLRHVLELQHGIDKLRDEDEAQDQGALLDTLCTNMLVELNGKQVHVLRDPVNARLVEQLLGLLLANGNGTTAEIAGRTASAISCFLGGPSRASGSLSNAIAPWMQPLLTDANGSHVLQKLLWRLTEPDLNQVCTKALRDDVDSDARTCELAAVLPPMQIVKDTLGALCDWWFAPSDAPELVPLNQRGCWFATLMHPSGTHVLRAFLLAISALPARRFGPVQCWHAHFLDQFLSGTQPIASTPFYPELIESKIAPALARLPVASRRRLARCAPASATLQVLLLAALHVFRRTQGRTPDLNSGANTNPNHLQAVRSCWEKLIRGILETARRDLLEDPAASRLLELALRCARVKLGPYSRRASGYCTDLLPFYESHMAGADRLRRLVMHPQANYCVQGLLYGADMVLLQRMLLDDELLESVIATGEGWASRSGHDRSGVVYTALKAVLQIGAESSADAARLVGRTIDAVERGLGMHATDMTRCREQIVPRLMQVLFASQRRRIFSRRVTQQSEDDASSASNDGAAEPPTRRTIYSSLLVQLLVHHSTLVREGFMQLAPNEFATIANDAVACHALEAYLDVASEHPAMGDRVRAQLRQLIPLTASIAASPSGVRVLEKMVVLMEHDLEWHRLVVERLADASTKLVEMPHGARCLRLFQVRLWRNHPKLWLVAQQKRLTAKRALSDILSPTPETPSAVSTSKRKGCAAANASETTSQPGINTDHADCFGRTQHTLRAHKPSME</sequence>
<dbReference type="GO" id="GO:0030686">
    <property type="term" value="C:90S preribosome"/>
    <property type="evidence" value="ECO:0007669"/>
    <property type="project" value="TreeGrafter"/>
</dbReference>
<dbReference type="AlphaFoldDB" id="A0A7J7IQG7"/>
<dbReference type="GO" id="GO:0000056">
    <property type="term" value="P:ribosomal small subunit export from nucleus"/>
    <property type="evidence" value="ECO:0007669"/>
    <property type="project" value="TreeGrafter"/>
</dbReference>
<feature type="region of interest" description="Disordered" evidence="2">
    <location>
        <begin position="725"/>
        <end position="762"/>
    </location>
</feature>
<proteinExistence type="predicted"/>
<dbReference type="GO" id="GO:0000472">
    <property type="term" value="P:endonucleolytic cleavage to generate mature 5'-end of SSU-rRNA from (SSU-rRNA, 5.8S rRNA, LSU-rRNA)"/>
    <property type="evidence" value="ECO:0007669"/>
    <property type="project" value="TreeGrafter"/>
</dbReference>
<gene>
    <name evidence="3" type="ORF">F1559_004646</name>
</gene>
<evidence type="ECO:0000313" key="4">
    <source>
        <dbReference type="Proteomes" id="UP000530660"/>
    </source>
</evidence>
<dbReference type="GO" id="GO:0003723">
    <property type="term" value="F:RNA binding"/>
    <property type="evidence" value="ECO:0007669"/>
    <property type="project" value="InterPro"/>
</dbReference>
<dbReference type="InterPro" id="IPR001313">
    <property type="entry name" value="Pumilio_RNA-bd_rpt"/>
</dbReference>
<dbReference type="PANTHER" id="PTHR13102">
    <property type="entry name" value="NUCLEOLAR PROTEIN 9"/>
    <property type="match status" value="1"/>
</dbReference>
<accession>A0A7J7IQG7</accession>
<protein>
    <submittedName>
        <fullName evidence="3">Uncharacterized protein</fullName>
    </submittedName>
</protein>
<dbReference type="EMBL" id="VWRR01000001">
    <property type="protein sequence ID" value="KAF6005355.1"/>
    <property type="molecule type" value="Genomic_DNA"/>
</dbReference>
<evidence type="ECO:0000256" key="1">
    <source>
        <dbReference type="ARBA" id="ARBA00022737"/>
    </source>
</evidence>
<evidence type="ECO:0000256" key="2">
    <source>
        <dbReference type="SAM" id="MobiDB-lite"/>
    </source>
</evidence>
<comment type="caution">
    <text evidence="3">The sequence shown here is derived from an EMBL/GenBank/DDBJ whole genome shotgun (WGS) entry which is preliminary data.</text>
</comment>
<keyword evidence="4" id="KW-1185">Reference proteome</keyword>
<dbReference type="Pfam" id="PF22493">
    <property type="entry name" value="PUF_NOP9"/>
    <property type="match status" value="1"/>
</dbReference>